<protein>
    <submittedName>
        <fullName evidence="2">WW-domain-binding protein</fullName>
    </submittedName>
</protein>
<gene>
    <name evidence="2" type="ORF">N7517_006968</name>
</gene>
<dbReference type="SUPFAM" id="SSF50729">
    <property type="entry name" value="PH domain-like"/>
    <property type="match status" value="1"/>
</dbReference>
<dbReference type="RefSeq" id="XP_056580948.1">
    <property type="nucleotide sequence ID" value="XM_056724698.1"/>
</dbReference>
<dbReference type="GeneID" id="81463881"/>
<dbReference type="GO" id="GO:0031490">
    <property type="term" value="F:chromatin DNA binding"/>
    <property type="evidence" value="ECO:0007669"/>
    <property type="project" value="TreeGrafter"/>
</dbReference>
<keyword evidence="3" id="KW-1185">Reference proteome</keyword>
<name>A0A9W9SA94_9EURO</name>
<reference evidence="2" key="2">
    <citation type="journal article" date="2023" name="IMA Fungus">
        <title>Comparative genomic study of the Penicillium genus elucidates a diverse pangenome and 15 lateral gene transfer events.</title>
        <authorList>
            <person name="Petersen C."/>
            <person name="Sorensen T."/>
            <person name="Nielsen M.R."/>
            <person name="Sondergaard T.E."/>
            <person name="Sorensen J.L."/>
            <person name="Fitzpatrick D.A."/>
            <person name="Frisvad J.C."/>
            <person name="Nielsen K.L."/>
        </authorList>
    </citation>
    <scope>NUCLEOTIDE SEQUENCE</scope>
    <source>
        <strain evidence="2">IBT 3081</strain>
    </source>
</reference>
<feature type="compositionally biased region" description="Polar residues" evidence="1">
    <location>
        <begin position="206"/>
        <end position="216"/>
    </location>
</feature>
<dbReference type="InterPro" id="IPR044852">
    <property type="entry name" value="WBP2-like"/>
</dbReference>
<proteinExistence type="predicted"/>
<dbReference type="PANTHER" id="PTHR31606">
    <property type="entry name" value="WW DOMAIN BINDING PROTEIN 2, ISOFORM E"/>
    <property type="match status" value="1"/>
</dbReference>
<dbReference type="CDD" id="cd13214">
    <property type="entry name" value="PH-GRAM_WBP2"/>
    <property type="match status" value="1"/>
</dbReference>
<feature type="region of interest" description="Disordered" evidence="1">
    <location>
        <begin position="188"/>
        <end position="246"/>
    </location>
</feature>
<sequence length="246" mass="27161">MSLNWVMLDDQDGFVRLPNERLIYSSPPRTSVSLTPPSGYKGTEKLSIQSSAGCIHLTNQRVSNYSCPYLPPFNTRQVVYLPTSRSNDFQSFSSPLLNVRDSHVSAPFFGPNVWTALVQPVAGGGISPSLPAVQLKVTFKEGGAFDFHTNFERIKERLEQAVENTSEGTRGQQNVDLSAVHLEELPAYEAPPNASQNARPIETPEESQSSRASDTGTEPVEPPPCYEEVQSQSVAHELEERLRRAT</sequence>
<evidence type="ECO:0000313" key="3">
    <source>
        <dbReference type="Proteomes" id="UP001147752"/>
    </source>
</evidence>
<dbReference type="GO" id="GO:0005634">
    <property type="term" value="C:nucleus"/>
    <property type="evidence" value="ECO:0007669"/>
    <property type="project" value="TreeGrafter"/>
</dbReference>
<accession>A0A9W9SA94</accession>
<dbReference type="AlphaFoldDB" id="A0A9W9SA94"/>
<feature type="compositionally biased region" description="Basic and acidic residues" evidence="1">
    <location>
        <begin position="236"/>
        <end position="246"/>
    </location>
</feature>
<dbReference type="EMBL" id="JAPZBT010000002">
    <property type="protein sequence ID" value="KAJ5374962.1"/>
    <property type="molecule type" value="Genomic_DNA"/>
</dbReference>
<dbReference type="OrthoDB" id="1259151at2759"/>
<dbReference type="PANTHER" id="PTHR31606:SF1">
    <property type="entry name" value="WW DOMAIN BINDING PROTEIN 2, ISOFORM E"/>
    <property type="match status" value="1"/>
</dbReference>
<evidence type="ECO:0000313" key="2">
    <source>
        <dbReference type="EMBL" id="KAJ5374962.1"/>
    </source>
</evidence>
<reference evidence="2" key="1">
    <citation type="submission" date="2022-12" db="EMBL/GenBank/DDBJ databases">
        <authorList>
            <person name="Petersen C."/>
        </authorList>
    </citation>
    <scope>NUCLEOTIDE SEQUENCE</scope>
    <source>
        <strain evidence="2">IBT 3081</strain>
    </source>
</reference>
<dbReference type="GO" id="GO:0003713">
    <property type="term" value="F:transcription coactivator activity"/>
    <property type="evidence" value="ECO:0007669"/>
    <property type="project" value="InterPro"/>
</dbReference>
<evidence type="ECO:0000256" key="1">
    <source>
        <dbReference type="SAM" id="MobiDB-lite"/>
    </source>
</evidence>
<dbReference type="Proteomes" id="UP001147752">
    <property type="component" value="Unassembled WGS sequence"/>
</dbReference>
<comment type="caution">
    <text evidence="2">The sequence shown here is derived from an EMBL/GenBank/DDBJ whole genome shotgun (WGS) entry which is preliminary data.</text>
</comment>
<organism evidence="2 3">
    <name type="scientific">Penicillium concentricum</name>
    <dbReference type="NCBI Taxonomy" id="293559"/>
    <lineage>
        <taxon>Eukaryota</taxon>
        <taxon>Fungi</taxon>
        <taxon>Dikarya</taxon>
        <taxon>Ascomycota</taxon>
        <taxon>Pezizomycotina</taxon>
        <taxon>Eurotiomycetes</taxon>
        <taxon>Eurotiomycetidae</taxon>
        <taxon>Eurotiales</taxon>
        <taxon>Aspergillaceae</taxon>
        <taxon>Penicillium</taxon>
    </lineage>
</organism>